<sequence>MSLAVEAGRTAAEPASPQAVADSVGRLRDDCTDALRRGWLRMA</sequence>
<keyword evidence="2" id="KW-1185">Reference proteome</keyword>
<reference evidence="1 2" key="1">
    <citation type="submission" date="2023-07" db="EMBL/GenBank/DDBJ databases">
        <title>Comparative genomics of wheat-associated soil bacteria to identify genetic determinants of phenazine resistance.</title>
        <authorList>
            <person name="Mouncey N."/>
        </authorList>
    </citation>
    <scope>NUCLEOTIDE SEQUENCE [LARGE SCALE GENOMIC DNA]</scope>
    <source>
        <strain evidence="1 2">W4I19-2</strain>
    </source>
</reference>
<dbReference type="Proteomes" id="UP001243364">
    <property type="component" value="Unassembled WGS sequence"/>
</dbReference>
<protein>
    <submittedName>
        <fullName evidence="1">Uncharacterized protein</fullName>
    </submittedName>
</protein>
<dbReference type="EMBL" id="JAUSYA010000001">
    <property type="protein sequence ID" value="MDQ0688619.1"/>
    <property type="molecule type" value="Genomic_DNA"/>
</dbReference>
<evidence type="ECO:0000313" key="2">
    <source>
        <dbReference type="Proteomes" id="UP001243364"/>
    </source>
</evidence>
<accession>A0ABU0QD97</accession>
<name>A0ABU0QD97_STRAH</name>
<organism evidence="1 2">
    <name type="scientific">Streptomyces achromogenes</name>
    <dbReference type="NCBI Taxonomy" id="67255"/>
    <lineage>
        <taxon>Bacteria</taxon>
        <taxon>Bacillati</taxon>
        <taxon>Actinomycetota</taxon>
        <taxon>Actinomycetes</taxon>
        <taxon>Kitasatosporales</taxon>
        <taxon>Streptomycetaceae</taxon>
        <taxon>Streptomyces</taxon>
    </lineage>
</organism>
<gene>
    <name evidence="1" type="ORF">QFZ56_007582</name>
</gene>
<comment type="caution">
    <text evidence="1">The sequence shown here is derived from an EMBL/GenBank/DDBJ whole genome shotgun (WGS) entry which is preliminary data.</text>
</comment>
<evidence type="ECO:0000313" key="1">
    <source>
        <dbReference type="EMBL" id="MDQ0688619.1"/>
    </source>
</evidence>
<proteinExistence type="predicted"/>